<dbReference type="STRING" id="42673.A0A2K0WV70"/>
<evidence type="ECO:0000256" key="1">
    <source>
        <dbReference type="SAM" id="Phobius"/>
    </source>
</evidence>
<sequence>MFEASDFFAGFALGCLIYIGLQILGNASKRAPLPPGPKGIPLVGNLNDLPPPGAFEAYHWLKFKDLYGTASG</sequence>
<feature type="transmembrane region" description="Helical" evidence="1">
    <location>
        <begin position="6"/>
        <end position="24"/>
    </location>
</feature>
<proteinExistence type="predicted"/>
<keyword evidence="1" id="KW-0812">Transmembrane</keyword>
<protein>
    <submittedName>
        <fullName evidence="2">Uncharacterized protein</fullName>
    </submittedName>
</protein>
<reference evidence="2 3" key="1">
    <citation type="submission" date="2017-06" db="EMBL/GenBank/DDBJ databases">
        <title>Genome of Fusarium nygamai isolate CS10214.</title>
        <authorList>
            <person name="Gardiner D.M."/>
            <person name="Obanor F."/>
            <person name="Kazan K."/>
        </authorList>
    </citation>
    <scope>NUCLEOTIDE SEQUENCE [LARGE SCALE GENOMIC DNA]</scope>
    <source>
        <strain evidence="2 3">CS10214</strain>
    </source>
</reference>
<keyword evidence="1" id="KW-1133">Transmembrane helix</keyword>
<comment type="caution">
    <text evidence="2">The sequence shown here is derived from an EMBL/GenBank/DDBJ whole genome shotgun (WGS) entry which is preliminary data.</text>
</comment>
<keyword evidence="3" id="KW-1185">Reference proteome</keyword>
<gene>
    <name evidence="2" type="ORF">FNYG_00400</name>
</gene>
<evidence type="ECO:0000313" key="3">
    <source>
        <dbReference type="Proteomes" id="UP000236664"/>
    </source>
</evidence>
<dbReference type="AlphaFoldDB" id="A0A2K0WV70"/>
<evidence type="ECO:0000313" key="2">
    <source>
        <dbReference type="EMBL" id="PNP86172.1"/>
    </source>
</evidence>
<name>A0A2K0WV70_GIBNY</name>
<dbReference type="OrthoDB" id="2789670at2759"/>
<dbReference type="Proteomes" id="UP000236664">
    <property type="component" value="Unassembled WGS sequence"/>
</dbReference>
<accession>A0A2K0WV70</accession>
<keyword evidence="1" id="KW-0472">Membrane</keyword>
<organism evidence="2 3">
    <name type="scientific">Gibberella nygamai</name>
    <name type="common">Bean root rot disease fungus</name>
    <name type="synonym">Fusarium nygamai</name>
    <dbReference type="NCBI Taxonomy" id="42673"/>
    <lineage>
        <taxon>Eukaryota</taxon>
        <taxon>Fungi</taxon>
        <taxon>Dikarya</taxon>
        <taxon>Ascomycota</taxon>
        <taxon>Pezizomycotina</taxon>
        <taxon>Sordariomycetes</taxon>
        <taxon>Hypocreomycetidae</taxon>
        <taxon>Hypocreales</taxon>
        <taxon>Nectriaceae</taxon>
        <taxon>Fusarium</taxon>
        <taxon>Fusarium fujikuroi species complex</taxon>
    </lineage>
</organism>
<dbReference type="EMBL" id="MTQA01000017">
    <property type="protein sequence ID" value="PNP86172.1"/>
    <property type="molecule type" value="Genomic_DNA"/>
</dbReference>